<keyword evidence="2" id="KW-1185">Reference proteome</keyword>
<accession>A0A1I7MQX6</accession>
<evidence type="ECO:0008006" key="3">
    <source>
        <dbReference type="Google" id="ProtNLM"/>
    </source>
</evidence>
<evidence type="ECO:0000313" key="1">
    <source>
        <dbReference type="EMBL" id="SFV24303.1"/>
    </source>
</evidence>
<organism evidence="1 2">
    <name type="scientific">Micrococcus terreus</name>
    <dbReference type="NCBI Taxonomy" id="574650"/>
    <lineage>
        <taxon>Bacteria</taxon>
        <taxon>Bacillati</taxon>
        <taxon>Actinomycetota</taxon>
        <taxon>Actinomycetes</taxon>
        <taxon>Micrococcales</taxon>
        <taxon>Micrococcaceae</taxon>
        <taxon>Micrococcus</taxon>
    </lineage>
</organism>
<dbReference type="Gene3D" id="3.40.960.10">
    <property type="entry name" value="VSR Endonuclease"/>
    <property type="match status" value="1"/>
</dbReference>
<evidence type="ECO:0000313" key="2">
    <source>
        <dbReference type="Proteomes" id="UP000198881"/>
    </source>
</evidence>
<protein>
    <recommendedName>
        <fullName evidence="3">DUF559 domain-containing protein</fullName>
    </recommendedName>
</protein>
<dbReference type="InterPro" id="IPR011335">
    <property type="entry name" value="Restrct_endonuc-II-like"/>
</dbReference>
<dbReference type="AlphaFoldDB" id="A0A1I7MQX6"/>
<proteinExistence type="predicted"/>
<name>A0A1I7MQX6_9MICC</name>
<dbReference type="STRING" id="574650.SAMN04487966_11095"/>
<dbReference type="SUPFAM" id="SSF52980">
    <property type="entry name" value="Restriction endonuclease-like"/>
    <property type="match status" value="1"/>
</dbReference>
<dbReference type="Proteomes" id="UP000198881">
    <property type="component" value="Unassembled WGS sequence"/>
</dbReference>
<dbReference type="EMBL" id="FPCG01000010">
    <property type="protein sequence ID" value="SFV24303.1"/>
    <property type="molecule type" value="Genomic_DNA"/>
</dbReference>
<reference evidence="1 2" key="1">
    <citation type="submission" date="2016-10" db="EMBL/GenBank/DDBJ databases">
        <authorList>
            <person name="de Groot N.N."/>
        </authorList>
    </citation>
    <scope>NUCLEOTIDE SEQUENCE [LARGE SCALE GENOMIC DNA]</scope>
    <source>
        <strain evidence="1 2">CGMCC 1.7054</strain>
    </source>
</reference>
<gene>
    <name evidence="1" type="ORF">SAMN04487966_11095</name>
</gene>
<sequence>MLDAIPDAALSHTSAAAARGWWLPQRFVTEAPVHIARPPHRPPTSRPGVTTHRLALELEDIAVVDGRRATSVERTWLDCAHLFSVDELTILGDSLVRTPYAWVEERRPAAWTTPGRLEEQLQRSTGVRGITVARKALSLIRVGSDSPKETELRLALIMAGLPEPQLQVQCWDPEYSAHFPATADLGYPQWRIAIHYEGRHHRSEEQLHRDIRREQAFVRQGWTNLRFDAVDAAQGFRTAVEQVRRVLSQSPSGVSARR</sequence>